<keyword evidence="3" id="KW-0479">Metal-binding</keyword>
<dbReference type="InterPro" id="IPR004012">
    <property type="entry name" value="Run_dom"/>
</dbReference>
<dbReference type="Pfam" id="PF00595">
    <property type="entry name" value="PDZ"/>
    <property type="match status" value="1"/>
</dbReference>
<protein>
    <recommendedName>
        <fullName evidence="16">RUN domain-containing protein</fullName>
    </recommendedName>
</protein>
<dbReference type="AlphaFoldDB" id="A0AAV7KMF3"/>
<dbReference type="PROSITE" id="PS50106">
    <property type="entry name" value="PDZ"/>
    <property type="match status" value="1"/>
</dbReference>
<feature type="region of interest" description="Disordered" evidence="10">
    <location>
        <begin position="275"/>
        <end position="295"/>
    </location>
</feature>
<dbReference type="InterPro" id="IPR037213">
    <property type="entry name" value="Run_dom_sf"/>
</dbReference>
<dbReference type="SUPFAM" id="SSF140741">
    <property type="entry name" value="RUN domain-like"/>
    <property type="match status" value="1"/>
</dbReference>
<sequence length="990" mass="112039">MEENNSIYLQRLCASVKQVQIEASQTNEFLVRDGRTPLQLCGRYEDIFCHRYRSSALSLLRKKSGFWGVVKEISRKEALTRIKNLQHPETDLGRCRAWIRLAANENSLVAYIMSLLSNPEFLAKYYEPQAFLRDSDLTEAAMNVLSGLDTIRFELTIDTSSLEVEIAPDAYIPADKLSRMMALELARAVQQIPTEPVLIERRPLRKKRRKNKKFNSQSTDTDSPEMPDSESDYGSMRPPATNPLAVDTPPKDGRGQLPWYSSSFEHSHGALFTDSSLMRSSPNSEMKGITLSTSAPPTRAVFPKQFISERKETPSPISPSLEQIEEISEVPSSEVKSKPFDLLSPILASPNTDPITTLICDEANGASSLDIITPQNMESFPFIEDQIEDITILKSKMKLDLENPQNENESESIPEKSFKSIDLSPPQLKLELELAKSPPVYKDFPSPYKPMSTYSHPIQTFLTADAVDNQTSNRNGTPNSFSANSHSSSDDFFSINGEWDVIRMEDTDVPVETLDTIPFQSKFTDDYFMQEINVDKLTQNQLYSTMKRIREELKNVTKDHPSHKILVHTLVKLRIRRLEMAEGVAQLKPREEKCLRISGHILEVHSGGKNPPKLCEICGKHFNPVNITKQKWCLCRECKLTLHVSCVKRIPSICPTQANPQLILQNSPELGLLAQKFKCHNCSRQIGLGGKEEPRLCRYTGIYFCQNCYSITPATLPAKIVHDWDFRVRGVSLSSYLCLKVLHSSPCINLTIENPLIYSYENTLSECSIIRDKLKQIYLFLNVCQNAKQLGLLAVHQGILHDHIWIDKEPWSIADLFNVKEGLFLPTLKELFSKWDSHIRQCARCSGNGHYCLGCHSEDIIFPWDILAISCETCGTLYHSHCTTESGCSRCALRAKHYLWQYLFCFRYFELVKGPTGLGLSLKGGRDEKTPIIVKNMHPQGNAFLSGLIEVGDEIVEINSKSFADINAKEGIEFLKDLPIGPVRFLIKKK</sequence>
<dbReference type="InterPro" id="IPR036034">
    <property type="entry name" value="PDZ_sf"/>
</dbReference>
<dbReference type="Gene3D" id="1.20.58.900">
    <property type="match status" value="1"/>
</dbReference>
<dbReference type="SMART" id="SM00593">
    <property type="entry name" value="RUN"/>
    <property type="match status" value="1"/>
</dbReference>
<dbReference type="PROSITE" id="PS50826">
    <property type="entry name" value="RUN"/>
    <property type="match status" value="1"/>
</dbReference>
<dbReference type="SMART" id="SM01175">
    <property type="entry name" value="DUF4206"/>
    <property type="match status" value="1"/>
</dbReference>
<dbReference type="EMBL" id="JAKMXF010000003">
    <property type="protein sequence ID" value="KAI6661898.1"/>
    <property type="molecule type" value="Genomic_DNA"/>
</dbReference>
<dbReference type="GO" id="GO:0005770">
    <property type="term" value="C:late endosome"/>
    <property type="evidence" value="ECO:0007669"/>
    <property type="project" value="UniProtKB-SubCell"/>
</dbReference>
<evidence type="ECO:0000256" key="8">
    <source>
        <dbReference type="ARBA" id="ARBA00023006"/>
    </source>
</evidence>
<evidence type="ECO:0000259" key="11">
    <source>
        <dbReference type="PROSITE" id="PS50081"/>
    </source>
</evidence>
<keyword evidence="4" id="KW-0677">Repeat</keyword>
<evidence type="ECO:0000256" key="4">
    <source>
        <dbReference type="ARBA" id="ARBA00022737"/>
    </source>
</evidence>
<keyword evidence="7" id="KW-0862">Zinc</keyword>
<dbReference type="InterPro" id="IPR001478">
    <property type="entry name" value="PDZ"/>
</dbReference>
<dbReference type="PANTHER" id="PTHR12326">
    <property type="entry name" value="PLECKSTRIN HOMOLOGY DOMAIN CONTAINING PROTEIN"/>
    <property type="match status" value="1"/>
</dbReference>
<dbReference type="Proteomes" id="UP001165289">
    <property type="component" value="Unassembled WGS sequence"/>
</dbReference>
<dbReference type="InterPro" id="IPR046349">
    <property type="entry name" value="C1-like_sf"/>
</dbReference>
<evidence type="ECO:0000256" key="9">
    <source>
        <dbReference type="ARBA" id="ARBA00029450"/>
    </source>
</evidence>
<evidence type="ECO:0000259" key="13">
    <source>
        <dbReference type="PROSITE" id="PS50826"/>
    </source>
</evidence>
<reference evidence="14 15" key="1">
    <citation type="journal article" date="2023" name="BMC Biol.">
        <title>The compact genome of the sponge Oopsacas minuta (Hexactinellida) is lacking key metazoan core genes.</title>
        <authorList>
            <person name="Santini S."/>
            <person name="Schenkelaars Q."/>
            <person name="Jourda C."/>
            <person name="Duchesne M."/>
            <person name="Belahbib H."/>
            <person name="Rocher C."/>
            <person name="Selva M."/>
            <person name="Riesgo A."/>
            <person name="Vervoort M."/>
            <person name="Leys S.P."/>
            <person name="Kodjabachian L."/>
            <person name="Le Bivic A."/>
            <person name="Borchiellini C."/>
            <person name="Claverie J.M."/>
            <person name="Renard E."/>
        </authorList>
    </citation>
    <scope>NUCLEOTIDE SEQUENCE [LARGE SCALE GENOMIC DNA]</scope>
    <source>
        <strain evidence="14">SPO-2</strain>
    </source>
</reference>
<dbReference type="SUPFAM" id="SSF57889">
    <property type="entry name" value="Cysteine-rich domain"/>
    <property type="match status" value="1"/>
</dbReference>
<organism evidence="14 15">
    <name type="scientific">Oopsacas minuta</name>
    <dbReference type="NCBI Taxonomy" id="111878"/>
    <lineage>
        <taxon>Eukaryota</taxon>
        <taxon>Metazoa</taxon>
        <taxon>Porifera</taxon>
        <taxon>Hexactinellida</taxon>
        <taxon>Hexasterophora</taxon>
        <taxon>Lyssacinosida</taxon>
        <taxon>Leucopsacidae</taxon>
        <taxon>Oopsacas</taxon>
    </lineage>
</organism>
<dbReference type="GO" id="GO:0008270">
    <property type="term" value="F:zinc ion binding"/>
    <property type="evidence" value="ECO:0007669"/>
    <property type="project" value="UniProtKB-KW"/>
</dbReference>
<evidence type="ECO:0000256" key="3">
    <source>
        <dbReference type="ARBA" id="ARBA00022723"/>
    </source>
</evidence>
<dbReference type="Gene3D" id="3.30.60.20">
    <property type="match status" value="1"/>
</dbReference>
<evidence type="ECO:0000313" key="15">
    <source>
        <dbReference type="Proteomes" id="UP001165289"/>
    </source>
</evidence>
<feature type="domain" description="RUN" evidence="13">
    <location>
        <begin position="31"/>
        <end position="160"/>
    </location>
</feature>
<comment type="subcellular location">
    <subcellularLocation>
        <location evidence="1">Late endosome</location>
    </subcellularLocation>
</comment>
<accession>A0AAV7KMF3</accession>
<gene>
    <name evidence="14" type="ORF">LOD99_9669</name>
</gene>
<evidence type="ECO:0000313" key="14">
    <source>
        <dbReference type="EMBL" id="KAI6661898.1"/>
    </source>
</evidence>
<dbReference type="Pfam" id="PF13901">
    <property type="entry name" value="RH_dom"/>
    <property type="match status" value="1"/>
</dbReference>
<dbReference type="PANTHER" id="PTHR12326:SF3">
    <property type="entry name" value="DIFFERENTIALLY EXPRESSED IN FDCP 8 HOMOLOG"/>
    <property type="match status" value="1"/>
</dbReference>
<keyword evidence="6" id="KW-0863">Zinc-finger</keyword>
<feature type="compositionally biased region" description="Basic residues" evidence="10">
    <location>
        <begin position="203"/>
        <end position="213"/>
    </location>
</feature>
<keyword evidence="5" id="KW-0967">Endosome</keyword>
<evidence type="ECO:0000256" key="2">
    <source>
        <dbReference type="ARBA" id="ARBA00022553"/>
    </source>
</evidence>
<name>A0AAV7KMF3_9METZ</name>
<keyword evidence="15" id="KW-1185">Reference proteome</keyword>
<feature type="compositionally biased region" description="Acidic residues" evidence="10">
    <location>
        <begin position="222"/>
        <end position="231"/>
    </location>
</feature>
<keyword evidence="2" id="KW-0597">Phosphoprotein</keyword>
<dbReference type="SMART" id="SM00228">
    <property type="entry name" value="PDZ"/>
    <property type="match status" value="1"/>
</dbReference>
<feature type="domain" description="Phorbol-ester/DAG-type" evidence="11">
    <location>
        <begin position="599"/>
        <end position="654"/>
    </location>
</feature>
<evidence type="ECO:0000256" key="7">
    <source>
        <dbReference type="ARBA" id="ARBA00022833"/>
    </source>
</evidence>
<comment type="caution">
    <text evidence="14">The sequence shown here is derived from an EMBL/GenBank/DDBJ whole genome shotgun (WGS) entry which is preliminary data.</text>
</comment>
<dbReference type="Pfam" id="PF02759">
    <property type="entry name" value="RUN"/>
    <property type="match status" value="1"/>
</dbReference>
<dbReference type="InterPro" id="IPR025258">
    <property type="entry name" value="RH_dom"/>
</dbReference>
<dbReference type="InterPro" id="IPR051366">
    <property type="entry name" value="DEF8"/>
</dbReference>
<evidence type="ECO:0000256" key="1">
    <source>
        <dbReference type="ARBA" id="ARBA00004603"/>
    </source>
</evidence>
<evidence type="ECO:0000256" key="5">
    <source>
        <dbReference type="ARBA" id="ARBA00022753"/>
    </source>
</evidence>
<dbReference type="GO" id="GO:0006914">
    <property type="term" value="P:autophagy"/>
    <property type="evidence" value="ECO:0007669"/>
    <property type="project" value="UniProtKB-KW"/>
</dbReference>
<feature type="domain" description="PDZ" evidence="12">
    <location>
        <begin position="908"/>
        <end position="977"/>
    </location>
</feature>
<evidence type="ECO:0000259" key="12">
    <source>
        <dbReference type="PROSITE" id="PS50106"/>
    </source>
</evidence>
<comment type="similarity">
    <text evidence="9">Belongs to the DEF8 family.</text>
</comment>
<dbReference type="Gene3D" id="2.30.42.10">
    <property type="match status" value="1"/>
</dbReference>
<dbReference type="InterPro" id="IPR002219">
    <property type="entry name" value="PKC_DAG/PE"/>
</dbReference>
<dbReference type="SUPFAM" id="SSF50156">
    <property type="entry name" value="PDZ domain-like"/>
    <property type="match status" value="1"/>
</dbReference>
<proteinExistence type="inferred from homology"/>
<feature type="region of interest" description="Disordered" evidence="10">
    <location>
        <begin position="200"/>
        <end position="255"/>
    </location>
</feature>
<evidence type="ECO:0000256" key="6">
    <source>
        <dbReference type="ARBA" id="ARBA00022771"/>
    </source>
</evidence>
<dbReference type="PROSITE" id="PS50081">
    <property type="entry name" value="ZF_DAG_PE_2"/>
    <property type="match status" value="1"/>
</dbReference>
<keyword evidence="8" id="KW-0072">Autophagy</keyword>
<evidence type="ECO:0000256" key="10">
    <source>
        <dbReference type="SAM" id="MobiDB-lite"/>
    </source>
</evidence>
<evidence type="ECO:0008006" key="16">
    <source>
        <dbReference type="Google" id="ProtNLM"/>
    </source>
</evidence>